<evidence type="ECO:0000313" key="1">
    <source>
        <dbReference type="EMBL" id="KAH3666135.1"/>
    </source>
</evidence>
<dbReference type="AlphaFoldDB" id="A0A9P8P6H1"/>
<sequence>MAGDDDAAAKLVGSLESAAVEFWWEMVIINFPETRRFEFERFNSSATVCSLEVSLKLITSPTRILTTPKNPWSFFLNLRWSKIWTIRMEFSVTENLKLWFQCGDKVLLAVSVVCVWAPSTVKTAKGSGE</sequence>
<protein>
    <submittedName>
        <fullName evidence="1">Uncharacterized protein</fullName>
    </submittedName>
</protein>
<accession>A0A9P8P6H1</accession>
<reference evidence="1" key="1">
    <citation type="journal article" date="2021" name="Open Biol.">
        <title>Shared evolutionary footprints suggest mitochondrial oxidative damage underlies multiple complex I losses in fungi.</title>
        <authorList>
            <person name="Schikora-Tamarit M.A."/>
            <person name="Marcet-Houben M."/>
            <person name="Nosek J."/>
            <person name="Gabaldon T."/>
        </authorList>
    </citation>
    <scope>NUCLEOTIDE SEQUENCE</scope>
    <source>
        <strain evidence="1">CBS6075</strain>
    </source>
</reference>
<dbReference type="OrthoDB" id="10467823at2759"/>
<dbReference type="EMBL" id="JAEUBE010000295">
    <property type="protein sequence ID" value="KAH3666135.1"/>
    <property type="molecule type" value="Genomic_DNA"/>
</dbReference>
<gene>
    <name evidence="1" type="ORF">OGAPHI_004324</name>
</gene>
<dbReference type="RefSeq" id="XP_046061339.1">
    <property type="nucleotide sequence ID" value="XM_046205390.1"/>
</dbReference>
<keyword evidence="2" id="KW-1185">Reference proteome</keyword>
<evidence type="ECO:0000313" key="2">
    <source>
        <dbReference type="Proteomes" id="UP000769157"/>
    </source>
</evidence>
<name>A0A9P8P6H1_9ASCO</name>
<proteinExistence type="predicted"/>
<comment type="caution">
    <text evidence="1">The sequence shown here is derived from an EMBL/GenBank/DDBJ whole genome shotgun (WGS) entry which is preliminary data.</text>
</comment>
<dbReference type="Proteomes" id="UP000769157">
    <property type="component" value="Unassembled WGS sequence"/>
</dbReference>
<dbReference type="GeneID" id="70236289"/>
<organism evidence="1 2">
    <name type="scientific">Ogataea philodendri</name>
    <dbReference type="NCBI Taxonomy" id="1378263"/>
    <lineage>
        <taxon>Eukaryota</taxon>
        <taxon>Fungi</taxon>
        <taxon>Dikarya</taxon>
        <taxon>Ascomycota</taxon>
        <taxon>Saccharomycotina</taxon>
        <taxon>Pichiomycetes</taxon>
        <taxon>Pichiales</taxon>
        <taxon>Pichiaceae</taxon>
        <taxon>Ogataea</taxon>
    </lineage>
</organism>
<reference evidence="1" key="2">
    <citation type="submission" date="2021-01" db="EMBL/GenBank/DDBJ databases">
        <authorList>
            <person name="Schikora-Tamarit M.A."/>
        </authorList>
    </citation>
    <scope>NUCLEOTIDE SEQUENCE</scope>
    <source>
        <strain evidence="1">CBS6075</strain>
    </source>
</reference>